<dbReference type="CDD" id="cd00130">
    <property type="entry name" value="PAS"/>
    <property type="match status" value="4"/>
</dbReference>
<dbReference type="PANTHER" id="PTHR43304">
    <property type="entry name" value="PHYTOCHROME-LIKE PROTEIN CPH1"/>
    <property type="match status" value="1"/>
</dbReference>
<dbReference type="Gene3D" id="1.10.287.130">
    <property type="match status" value="1"/>
</dbReference>
<evidence type="ECO:0000259" key="7">
    <source>
        <dbReference type="PROSITE" id="PS50112"/>
    </source>
</evidence>
<dbReference type="Pfam" id="PF13426">
    <property type="entry name" value="PAS_9"/>
    <property type="match status" value="1"/>
</dbReference>
<keyword evidence="4" id="KW-0808">Transferase</keyword>
<dbReference type="Gene3D" id="3.30.565.10">
    <property type="entry name" value="Histidine kinase-like ATPase, C-terminal domain"/>
    <property type="match status" value="1"/>
</dbReference>
<reference evidence="9 10" key="1">
    <citation type="journal article" date="2016" name="Int. J. Syst. Evol. Microbiol.">
        <title>Pontibacter aydingkolensis sp. nov., isolated from soil of a salt lake.</title>
        <authorList>
            <person name="Osman G."/>
            <person name="Zhang T."/>
            <person name="Lou K."/>
            <person name="Gao Y."/>
            <person name="Chang W."/>
            <person name="Lin Q."/>
            <person name="Yang H.M."/>
            <person name="Huo X.D."/>
            <person name="Wang N."/>
        </authorList>
    </citation>
    <scope>NUCLEOTIDE SEQUENCE [LARGE SCALE GENOMIC DNA]</scope>
    <source>
        <strain evidence="9 10">KACC 19255</strain>
    </source>
</reference>
<dbReference type="PROSITE" id="PS50113">
    <property type="entry name" value="PAC"/>
    <property type="match status" value="2"/>
</dbReference>
<evidence type="ECO:0000313" key="9">
    <source>
        <dbReference type="EMBL" id="MBW7468662.1"/>
    </source>
</evidence>
<dbReference type="SMART" id="SM00387">
    <property type="entry name" value="HATPase_c"/>
    <property type="match status" value="1"/>
</dbReference>
<dbReference type="EC" id="2.7.13.3" evidence="2"/>
<sequence>MSLLTSDFYKQLLVNSTDLLSVIDETGVYKFVGDSVISILGYTPEELVGNSAFSYLHPDDVPATMALLEQASATDKIITPPFRFLSKHDGWRWIECTITNQLHNEAIKGYITNSRDITETLEERSKKDLHQAYYKSLFEAHPDAVFSLDKQGYFKSLNRQFSLILGFPEDVLLRAHFTEFIVKNDLSLVRTMFLNATEGTAQTLEFRVTDADNIVKVIHVTLLPVYLQGSVIGVQGIGKDITETLFAEQLVKERTEQLRKILESVTEPFIALDADWRYTFVNKAYCELIGDSFDFFNGQVIWQLYPDLLHSEFYQKCQKVAETGKTEYLEEVFIINGLVTLSFSIFPFDGGIAIHFVDVTAQSALKREMEKLSLVASKTINGVVIMDPTGKIEWVNDGFTRLSGYSRNEVVGLVPSMLLQGNATDPETESYIRQKYQEQVYFNAEVLNYRKSGEPYWVNIDVTPIKGPDEKLINYIAIQTDITEKKKAEAELVKLADDLYKQNLNLQQFTYMVSHNLRAPVANALGLTRLISKIDAGSPQFNSILNKLETSVYQLDTVIKDISNILSVRDAARTLPREMVNILAIVTDVLTPFEDELTSGNCLVTLDIDRSFGMMANKAYLYSILQNLVSNAIKYRSPDRALTLDISVKKDKRGFVYTISDNGLGMDMHVVENQLFKLYKRFHPSTHGKGIGLFLVKTQVETIGGKIMVDSAVGIGTTFKLLLGAKHVQ</sequence>
<dbReference type="PRINTS" id="PR00344">
    <property type="entry name" value="BCTRLSENSOR"/>
</dbReference>
<dbReference type="InterPro" id="IPR000700">
    <property type="entry name" value="PAS-assoc_C"/>
</dbReference>
<dbReference type="Pfam" id="PF08448">
    <property type="entry name" value="PAS_4"/>
    <property type="match status" value="1"/>
</dbReference>
<evidence type="ECO:0000256" key="2">
    <source>
        <dbReference type="ARBA" id="ARBA00012438"/>
    </source>
</evidence>
<feature type="domain" description="PAC" evidence="8">
    <location>
        <begin position="202"/>
        <end position="253"/>
    </location>
</feature>
<feature type="domain" description="PAS" evidence="7">
    <location>
        <begin position="5"/>
        <end position="75"/>
    </location>
</feature>
<dbReference type="InterPro" id="IPR036890">
    <property type="entry name" value="HATPase_C_sf"/>
</dbReference>
<feature type="domain" description="Histidine kinase" evidence="6">
    <location>
        <begin position="512"/>
        <end position="727"/>
    </location>
</feature>
<dbReference type="InterPro" id="IPR003594">
    <property type="entry name" value="HATPase_dom"/>
</dbReference>
<name>A0ABS7CXW7_9BACT</name>
<keyword evidence="3" id="KW-0597">Phosphoprotein</keyword>
<evidence type="ECO:0000256" key="5">
    <source>
        <dbReference type="ARBA" id="ARBA00022777"/>
    </source>
</evidence>
<dbReference type="Proteomes" id="UP000813018">
    <property type="component" value="Unassembled WGS sequence"/>
</dbReference>
<dbReference type="InterPro" id="IPR036097">
    <property type="entry name" value="HisK_dim/P_sf"/>
</dbReference>
<dbReference type="Pfam" id="PF02518">
    <property type="entry name" value="HATPase_c"/>
    <property type="match status" value="1"/>
</dbReference>
<dbReference type="Gene3D" id="3.30.450.20">
    <property type="entry name" value="PAS domain"/>
    <property type="match status" value="4"/>
</dbReference>
<evidence type="ECO:0000313" key="10">
    <source>
        <dbReference type="Proteomes" id="UP000813018"/>
    </source>
</evidence>
<accession>A0ABS7CXW7</accession>
<dbReference type="InterPro" id="IPR000014">
    <property type="entry name" value="PAS"/>
</dbReference>
<dbReference type="NCBIfam" id="TIGR00229">
    <property type="entry name" value="sensory_box"/>
    <property type="match status" value="4"/>
</dbReference>
<dbReference type="InterPro" id="IPR013655">
    <property type="entry name" value="PAS_fold_3"/>
</dbReference>
<feature type="domain" description="PAC" evidence="8">
    <location>
        <begin position="442"/>
        <end position="494"/>
    </location>
</feature>
<evidence type="ECO:0000256" key="1">
    <source>
        <dbReference type="ARBA" id="ARBA00000085"/>
    </source>
</evidence>
<dbReference type="EMBL" id="JAHYXK010000017">
    <property type="protein sequence ID" value="MBW7468662.1"/>
    <property type="molecule type" value="Genomic_DNA"/>
</dbReference>
<dbReference type="InterPro" id="IPR035965">
    <property type="entry name" value="PAS-like_dom_sf"/>
</dbReference>
<feature type="domain" description="PAS" evidence="7">
    <location>
        <begin position="130"/>
        <end position="200"/>
    </location>
</feature>
<dbReference type="InterPro" id="IPR013767">
    <property type="entry name" value="PAS_fold"/>
</dbReference>
<dbReference type="SUPFAM" id="SSF55874">
    <property type="entry name" value="ATPase domain of HSP90 chaperone/DNA topoisomerase II/histidine kinase"/>
    <property type="match status" value="1"/>
</dbReference>
<dbReference type="PROSITE" id="PS50109">
    <property type="entry name" value="HIS_KIN"/>
    <property type="match status" value="1"/>
</dbReference>
<dbReference type="InterPro" id="IPR004358">
    <property type="entry name" value="Sig_transdc_His_kin-like_C"/>
</dbReference>
<dbReference type="SUPFAM" id="SSF55785">
    <property type="entry name" value="PYP-like sensor domain (PAS domain)"/>
    <property type="match status" value="4"/>
</dbReference>
<evidence type="ECO:0000259" key="6">
    <source>
        <dbReference type="PROSITE" id="PS50109"/>
    </source>
</evidence>
<dbReference type="SUPFAM" id="SSF47384">
    <property type="entry name" value="Homodimeric domain of signal transducing histidine kinase"/>
    <property type="match status" value="1"/>
</dbReference>
<evidence type="ECO:0000259" key="8">
    <source>
        <dbReference type="PROSITE" id="PS50113"/>
    </source>
</evidence>
<comment type="catalytic activity">
    <reaction evidence="1">
        <text>ATP + protein L-histidine = ADP + protein N-phospho-L-histidine.</text>
        <dbReference type="EC" id="2.7.13.3"/>
    </reaction>
</comment>
<dbReference type="Pfam" id="PF08447">
    <property type="entry name" value="PAS_3"/>
    <property type="match status" value="1"/>
</dbReference>
<dbReference type="PANTHER" id="PTHR43304:SF1">
    <property type="entry name" value="PAC DOMAIN-CONTAINING PROTEIN"/>
    <property type="match status" value="1"/>
</dbReference>
<gene>
    <name evidence="9" type="ORF">K0O23_16415</name>
</gene>
<dbReference type="InterPro" id="IPR013656">
    <property type="entry name" value="PAS_4"/>
</dbReference>
<dbReference type="InterPro" id="IPR052162">
    <property type="entry name" value="Sensor_kinase/Photoreceptor"/>
</dbReference>
<feature type="domain" description="PAS" evidence="7">
    <location>
        <begin position="254"/>
        <end position="312"/>
    </location>
</feature>
<dbReference type="PROSITE" id="PS50112">
    <property type="entry name" value="PAS"/>
    <property type="match status" value="4"/>
</dbReference>
<dbReference type="Pfam" id="PF00989">
    <property type="entry name" value="PAS"/>
    <property type="match status" value="1"/>
</dbReference>
<dbReference type="SMART" id="SM00091">
    <property type="entry name" value="PAS"/>
    <property type="match status" value="4"/>
</dbReference>
<evidence type="ECO:0000256" key="4">
    <source>
        <dbReference type="ARBA" id="ARBA00022679"/>
    </source>
</evidence>
<keyword evidence="10" id="KW-1185">Reference proteome</keyword>
<comment type="caution">
    <text evidence="9">The sequence shown here is derived from an EMBL/GenBank/DDBJ whole genome shotgun (WGS) entry which is preliminary data.</text>
</comment>
<dbReference type="InterPro" id="IPR005467">
    <property type="entry name" value="His_kinase_dom"/>
</dbReference>
<proteinExistence type="predicted"/>
<feature type="domain" description="PAS" evidence="7">
    <location>
        <begin position="368"/>
        <end position="412"/>
    </location>
</feature>
<keyword evidence="5" id="KW-0418">Kinase</keyword>
<organism evidence="9 10">
    <name type="scientific">Pontibacter aydingkolensis</name>
    <dbReference type="NCBI Taxonomy" id="1911536"/>
    <lineage>
        <taxon>Bacteria</taxon>
        <taxon>Pseudomonadati</taxon>
        <taxon>Bacteroidota</taxon>
        <taxon>Cytophagia</taxon>
        <taxon>Cytophagales</taxon>
        <taxon>Hymenobacteraceae</taxon>
        <taxon>Pontibacter</taxon>
    </lineage>
</organism>
<dbReference type="InterPro" id="IPR001610">
    <property type="entry name" value="PAC"/>
</dbReference>
<protein>
    <recommendedName>
        <fullName evidence="2">histidine kinase</fullName>
        <ecNumber evidence="2">2.7.13.3</ecNumber>
    </recommendedName>
</protein>
<dbReference type="SMART" id="SM00086">
    <property type="entry name" value="PAC"/>
    <property type="match status" value="3"/>
</dbReference>
<dbReference type="RefSeq" id="WP_219878534.1">
    <property type="nucleotide sequence ID" value="NZ_JAHYXK010000017.1"/>
</dbReference>
<evidence type="ECO:0000256" key="3">
    <source>
        <dbReference type="ARBA" id="ARBA00022553"/>
    </source>
</evidence>